<evidence type="ECO:0000313" key="4">
    <source>
        <dbReference type="Proteomes" id="UP000631181"/>
    </source>
</evidence>
<keyword evidence="4" id="KW-1185">Reference proteome</keyword>
<sequence length="518" mass="55987">MFRQLLILALVGFIMPFSWAWPISSCVGSRSSSASASTPTPSPPGSSLGPAPTPVAGHTDRLVFAHFMMGITSNRQNASDYDGDMQRAKAAGIDAFALNIGTDSFTDTQLDLAYESAAHNEMKVFISFDFNWWSTSDAAAVGAKTKQFADHPAQLKVDGKVFVSSFAGDGLDVAALRAAAGQEIFFAPNFQPSKSNFDDLDGALNWMAWPSNGENKAPTVDRHVSVVQGDESYTDALKGKPYIAPISPWFSTHFGAEVSYSKNWVFPSDLLWYNRWQDILAKGPRFVEIITWNDYGESHYVGPLSSPHTDDGASKWVTDMPHGGWLDMAKPFIAAYKAGATHAEPYVEEERLVYWYRPTKEGVNCDATDNTMEGTPNNSSGNFFAGRPNGFHTMTDEVFVVAMLKSPAQVIVNSGGQTTTYDAPAGITAYKAPMGTGQQQFAVARNGQDFLSGTSARDIGDTCNCGIYNFNAYVGTLPAPAVMDQLQPTGQAMLTKGLRMVCPTTSQTHIVTPSPTAA</sequence>
<proteinExistence type="predicted"/>
<reference evidence="3" key="1">
    <citation type="journal article" date="2020" name="Front. Microbiol.">
        <title>Gene regulatory networks of Penicillium echinulatum 2HH and Penicillium oxalicum 114-2 inferred by a computational biology approach.</title>
        <authorList>
            <person name="Lenz A.R."/>
            <person name="Galan-Vasquez E."/>
            <person name="Balbinot E."/>
            <person name="De Abreu F.P."/>
            <person name="De Oliveira N.S."/>
            <person name="Da Rosa L.O."/>
            <person name="De Avila E Silva S."/>
            <person name="Camassola M."/>
            <person name="Dillon A.J.P."/>
            <person name="Perez-Rueda E."/>
        </authorList>
    </citation>
    <scope>NUCLEOTIDE SEQUENCE</scope>
    <source>
        <strain evidence="3">S1M29</strain>
    </source>
</reference>
<accession>A0A8J8WGP8</accession>
<evidence type="ECO:0000256" key="2">
    <source>
        <dbReference type="SAM" id="SignalP"/>
    </source>
</evidence>
<dbReference type="Proteomes" id="UP000631181">
    <property type="component" value="Unassembled WGS sequence"/>
</dbReference>
<keyword evidence="3" id="KW-0326">Glycosidase</keyword>
<dbReference type="CDD" id="cd11577">
    <property type="entry name" value="GH71"/>
    <property type="match status" value="1"/>
</dbReference>
<dbReference type="OrthoDB" id="3257981at2759"/>
<feature type="signal peptide" evidence="2">
    <location>
        <begin position="1"/>
        <end position="20"/>
    </location>
</feature>
<evidence type="ECO:0000256" key="1">
    <source>
        <dbReference type="SAM" id="MobiDB-lite"/>
    </source>
</evidence>
<dbReference type="Gene3D" id="3.20.20.80">
    <property type="entry name" value="Glycosidases"/>
    <property type="match status" value="1"/>
</dbReference>
<feature type="region of interest" description="Disordered" evidence="1">
    <location>
        <begin position="32"/>
        <end position="52"/>
    </location>
</feature>
<dbReference type="EC" id="3.2.1.59" evidence="3"/>
<gene>
    <name evidence="3" type="ORF">PECM_006715</name>
</gene>
<keyword evidence="2" id="KW-0732">Signal</keyword>
<feature type="chain" id="PRO_5035322924" evidence="2">
    <location>
        <begin position="21"/>
        <end position="518"/>
    </location>
</feature>
<evidence type="ECO:0000313" key="3">
    <source>
        <dbReference type="EMBL" id="KAF7715571.1"/>
    </source>
</evidence>
<dbReference type="InterPro" id="IPR005197">
    <property type="entry name" value="Glyco_hydro_71"/>
</dbReference>
<organism evidence="3 4">
    <name type="scientific">Penicillium ucsense</name>
    <dbReference type="NCBI Taxonomy" id="2839758"/>
    <lineage>
        <taxon>Eukaryota</taxon>
        <taxon>Fungi</taxon>
        <taxon>Dikarya</taxon>
        <taxon>Ascomycota</taxon>
        <taxon>Pezizomycotina</taxon>
        <taxon>Eurotiomycetes</taxon>
        <taxon>Eurotiomycetidae</taxon>
        <taxon>Eurotiales</taxon>
        <taxon>Aspergillaceae</taxon>
        <taxon>Penicillium</taxon>
    </lineage>
</organism>
<dbReference type="AlphaFoldDB" id="A0A8J8WGP8"/>
<dbReference type="EMBL" id="WIWV01000056">
    <property type="protein sequence ID" value="KAF7715571.1"/>
    <property type="molecule type" value="Genomic_DNA"/>
</dbReference>
<name>A0A8J8WGP8_9EURO</name>
<protein>
    <submittedName>
        <fullName evidence="3">Glucan endo-1,3-alpha-glucosidase</fullName>
        <ecNumber evidence="3">3.2.1.59</ecNumber>
    </submittedName>
</protein>
<dbReference type="Pfam" id="PF03659">
    <property type="entry name" value="Glyco_hydro_71"/>
    <property type="match status" value="1"/>
</dbReference>
<dbReference type="GO" id="GO:0051118">
    <property type="term" value="F:glucan endo-1,3-alpha-glucosidase activity"/>
    <property type="evidence" value="ECO:0007669"/>
    <property type="project" value="UniProtKB-EC"/>
</dbReference>
<comment type="caution">
    <text evidence="3">The sequence shown here is derived from an EMBL/GenBank/DDBJ whole genome shotgun (WGS) entry which is preliminary data.</text>
</comment>
<feature type="compositionally biased region" description="Low complexity" evidence="1">
    <location>
        <begin position="32"/>
        <end position="50"/>
    </location>
</feature>
<keyword evidence="3" id="KW-0378">Hydrolase</keyword>